<sequence>MTRPLTFVLRRAAAGPASWWTSTICSKQYPRLPALLDTTPCLRSARGRPGGGGGEGEAGEGTLITKNKKEAGIDRKSSKEDRNSSGGAVCAMITNVVIAIAIEAEASPFVNHMELKPAEGFFPTETPFQAFKGKHKSC</sequence>
<reference evidence="2 3" key="1">
    <citation type="journal article" date="2012" name="Genome Biol.">
        <title>Genome and low-iron response of an oceanic diatom adapted to chronic iron limitation.</title>
        <authorList>
            <person name="Lommer M."/>
            <person name="Specht M."/>
            <person name="Roy A.S."/>
            <person name="Kraemer L."/>
            <person name="Andreson R."/>
            <person name="Gutowska M.A."/>
            <person name="Wolf J."/>
            <person name="Bergner S.V."/>
            <person name="Schilhabel M.B."/>
            <person name="Klostermeier U.C."/>
            <person name="Beiko R.G."/>
            <person name="Rosenstiel P."/>
            <person name="Hippler M."/>
            <person name="Laroche J."/>
        </authorList>
    </citation>
    <scope>NUCLEOTIDE SEQUENCE [LARGE SCALE GENOMIC DNA]</scope>
    <source>
        <strain evidence="2 3">CCMP1005</strain>
    </source>
</reference>
<dbReference type="eggNOG" id="ENOG502QTZK">
    <property type="taxonomic scope" value="Eukaryota"/>
</dbReference>
<proteinExistence type="predicted"/>
<dbReference type="OrthoDB" id="1153057at2759"/>
<name>K0S6R5_THAOC</name>
<organism evidence="2 3">
    <name type="scientific">Thalassiosira oceanica</name>
    <name type="common">Marine diatom</name>
    <dbReference type="NCBI Taxonomy" id="159749"/>
    <lineage>
        <taxon>Eukaryota</taxon>
        <taxon>Sar</taxon>
        <taxon>Stramenopiles</taxon>
        <taxon>Ochrophyta</taxon>
        <taxon>Bacillariophyta</taxon>
        <taxon>Coscinodiscophyceae</taxon>
        <taxon>Thalassiosirophycidae</taxon>
        <taxon>Thalassiosirales</taxon>
        <taxon>Thalassiosiraceae</taxon>
        <taxon>Thalassiosira</taxon>
    </lineage>
</organism>
<evidence type="ECO:0000256" key="1">
    <source>
        <dbReference type="SAM" id="MobiDB-lite"/>
    </source>
</evidence>
<dbReference type="Proteomes" id="UP000266841">
    <property type="component" value="Unassembled WGS sequence"/>
</dbReference>
<gene>
    <name evidence="2" type="ORF">THAOC_17708</name>
</gene>
<keyword evidence="3" id="KW-1185">Reference proteome</keyword>
<evidence type="ECO:0000313" key="2">
    <source>
        <dbReference type="EMBL" id="EJK61748.1"/>
    </source>
</evidence>
<dbReference type="EMBL" id="AGNL01019550">
    <property type="protein sequence ID" value="EJK61748.1"/>
    <property type="molecule type" value="Genomic_DNA"/>
</dbReference>
<evidence type="ECO:0000313" key="3">
    <source>
        <dbReference type="Proteomes" id="UP000266841"/>
    </source>
</evidence>
<comment type="caution">
    <text evidence="2">The sequence shown here is derived from an EMBL/GenBank/DDBJ whole genome shotgun (WGS) entry which is preliminary data.</text>
</comment>
<feature type="compositionally biased region" description="Basic and acidic residues" evidence="1">
    <location>
        <begin position="67"/>
        <end position="83"/>
    </location>
</feature>
<feature type="region of interest" description="Disordered" evidence="1">
    <location>
        <begin position="43"/>
        <end position="86"/>
    </location>
</feature>
<dbReference type="AlphaFoldDB" id="K0S6R5"/>
<feature type="non-terminal residue" evidence="2">
    <location>
        <position position="138"/>
    </location>
</feature>
<protein>
    <submittedName>
        <fullName evidence="2">Uncharacterized protein</fullName>
    </submittedName>
</protein>
<accession>K0S6R5</accession>